<reference evidence="1" key="2">
    <citation type="submission" date="2022-03" db="EMBL/GenBank/DDBJ databases">
        <title>Draft title - Genomic analysis of global carrot germplasm unveils the trajectory of domestication and the origin of high carotenoid orange carrot.</title>
        <authorList>
            <person name="Iorizzo M."/>
            <person name="Ellison S."/>
            <person name="Senalik D."/>
            <person name="Macko-Podgorni A."/>
            <person name="Grzebelus D."/>
            <person name="Bostan H."/>
            <person name="Rolling W."/>
            <person name="Curaba J."/>
            <person name="Simon P."/>
        </authorList>
    </citation>
    <scope>NUCLEOTIDE SEQUENCE</scope>
    <source>
        <tissue evidence="1">Leaf</tissue>
    </source>
</reference>
<proteinExistence type="predicted"/>
<organism evidence="1 2">
    <name type="scientific">Daucus carota subsp. sativus</name>
    <name type="common">Carrot</name>
    <dbReference type="NCBI Taxonomy" id="79200"/>
    <lineage>
        <taxon>Eukaryota</taxon>
        <taxon>Viridiplantae</taxon>
        <taxon>Streptophyta</taxon>
        <taxon>Embryophyta</taxon>
        <taxon>Tracheophyta</taxon>
        <taxon>Spermatophyta</taxon>
        <taxon>Magnoliopsida</taxon>
        <taxon>eudicotyledons</taxon>
        <taxon>Gunneridae</taxon>
        <taxon>Pentapetalae</taxon>
        <taxon>asterids</taxon>
        <taxon>campanulids</taxon>
        <taxon>Apiales</taxon>
        <taxon>Apiaceae</taxon>
        <taxon>Apioideae</taxon>
        <taxon>Scandiceae</taxon>
        <taxon>Daucinae</taxon>
        <taxon>Daucus</taxon>
        <taxon>Daucus sect. Daucus</taxon>
    </lineage>
</organism>
<gene>
    <name evidence="1" type="ORF">DCAR_0831543</name>
</gene>
<accession>A0AAF0XPT2</accession>
<dbReference type="AlphaFoldDB" id="A0AAF0XPT2"/>
<dbReference type="Proteomes" id="UP000077755">
    <property type="component" value="Chromosome 8"/>
</dbReference>
<evidence type="ECO:0000313" key="2">
    <source>
        <dbReference type="Proteomes" id="UP000077755"/>
    </source>
</evidence>
<keyword evidence="2" id="KW-1185">Reference proteome</keyword>
<reference evidence="1" key="1">
    <citation type="journal article" date="2016" name="Nat. Genet.">
        <title>A high-quality carrot genome assembly provides new insights into carotenoid accumulation and asterid genome evolution.</title>
        <authorList>
            <person name="Iorizzo M."/>
            <person name="Ellison S."/>
            <person name="Senalik D."/>
            <person name="Zeng P."/>
            <person name="Satapoomin P."/>
            <person name="Huang J."/>
            <person name="Bowman M."/>
            <person name="Iovene M."/>
            <person name="Sanseverino W."/>
            <person name="Cavagnaro P."/>
            <person name="Yildiz M."/>
            <person name="Macko-Podgorni A."/>
            <person name="Moranska E."/>
            <person name="Grzebelus E."/>
            <person name="Grzebelus D."/>
            <person name="Ashrafi H."/>
            <person name="Zheng Z."/>
            <person name="Cheng S."/>
            <person name="Spooner D."/>
            <person name="Van Deynze A."/>
            <person name="Simon P."/>
        </authorList>
    </citation>
    <scope>NUCLEOTIDE SEQUENCE</scope>
    <source>
        <tissue evidence="1">Leaf</tissue>
    </source>
</reference>
<protein>
    <submittedName>
        <fullName evidence="1">Uncharacterized protein</fullName>
    </submittedName>
</protein>
<evidence type="ECO:0000313" key="1">
    <source>
        <dbReference type="EMBL" id="WOH12045.1"/>
    </source>
</evidence>
<dbReference type="Pfam" id="PF07103">
    <property type="entry name" value="DUF1365"/>
    <property type="match status" value="1"/>
</dbReference>
<name>A0AAF0XPT2_DAUCS</name>
<dbReference type="PANTHER" id="PTHR33973:SF4">
    <property type="entry name" value="OS07G0153300 PROTEIN"/>
    <property type="match status" value="1"/>
</dbReference>
<sequence>MLPFFVFCYLLCILLKSSILSLVLLVRYTLSQFCGLFSSRVDDTVSLYTGTLIHQRRRPVGHSFQSSVRYALIDLDRSSSIPPNHLSAKEARSIAETNGPVLLLTVPPSVGYQRSPVTLYYCYDRNESSANILKNCIAEATNSPWGEQLRFVFNPHSDHISKSLHVSPFMDMLGDWHLKTRAPGNSLSLTISVKHPVLGNYFTTSLTAKKLLTTSNVDYEFFFWLMPHKGAIQTYLQSFQLLSTVQFFEHPKYKNPEFTEENLKAARGRGCCMAFSGNSNNNPQIDGHERWCSFKQAKWPWN</sequence>
<dbReference type="EMBL" id="CP093350">
    <property type="protein sequence ID" value="WOH12045.1"/>
    <property type="molecule type" value="Genomic_DNA"/>
</dbReference>
<dbReference type="PANTHER" id="PTHR33973">
    <property type="entry name" value="OS07G0153300 PROTEIN"/>
    <property type="match status" value="1"/>
</dbReference>
<dbReference type="KEGG" id="dcr:108198907"/>
<dbReference type="InterPro" id="IPR010775">
    <property type="entry name" value="DUF1365"/>
</dbReference>